<keyword evidence="2" id="KW-1185">Reference proteome</keyword>
<dbReference type="RefSeq" id="WP_229514154.1">
    <property type="nucleotide sequence ID" value="NZ_AP024956.1"/>
</dbReference>
<dbReference type="EMBL" id="AP024956">
    <property type="protein sequence ID" value="BCZ81877.1"/>
    <property type="molecule type" value="Genomic_DNA"/>
</dbReference>
<sequence>MTSEPLVFDLNLPGKDVVRLRELRSQELKQLESGLAFAEDGTFALEILDEHGQTQHLLDVRGLLQRLESVQPGLIAHFLKTGQSFTPQTLHAEMERLQLSVERLVSKAERRADDNYWASLARIFFEDELLPRLSVMSVALGGGRMDYPGPREPDRPSVLNFSAWFANEMATHNWRFLVRPAA</sequence>
<organism evidence="1 2">
    <name type="scientific">Paraburkholderia terrae</name>
    <dbReference type="NCBI Taxonomy" id="311230"/>
    <lineage>
        <taxon>Bacteria</taxon>
        <taxon>Pseudomonadati</taxon>
        <taxon>Pseudomonadota</taxon>
        <taxon>Betaproteobacteria</taxon>
        <taxon>Burkholderiales</taxon>
        <taxon>Burkholderiaceae</taxon>
        <taxon>Paraburkholderia</taxon>
    </lineage>
</organism>
<evidence type="ECO:0000313" key="1">
    <source>
        <dbReference type="EMBL" id="BCZ81877.1"/>
    </source>
</evidence>
<protein>
    <submittedName>
        <fullName evidence="1">Uncharacterized protein</fullName>
    </submittedName>
</protein>
<name>A0ABM7TS84_9BURK</name>
<gene>
    <name evidence="1" type="ORF">PTKU64_55520</name>
</gene>
<proteinExistence type="predicted"/>
<evidence type="ECO:0000313" key="2">
    <source>
        <dbReference type="Proteomes" id="UP001319874"/>
    </source>
</evidence>
<accession>A0ABM7TS84</accession>
<dbReference type="Proteomes" id="UP001319874">
    <property type="component" value="Chromosome 2"/>
</dbReference>
<reference evidence="1 2" key="1">
    <citation type="journal article" date="2022" name="Front. Microbiol.">
        <title>Identification and characterization of a novel class of self-sufficient cytochrome P450 hydroxylase involved in cyclohexanecarboxylate degradation in Paraburkholderia terrae strain KU-64.</title>
        <authorList>
            <person name="Yamamoto T."/>
            <person name="Hasegawa Y."/>
            <person name="Iwaki H."/>
        </authorList>
    </citation>
    <scope>NUCLEOTIDE SEQUENCE [LARGE SCALE GENOMIC DNA]</scope>
    <source>
        <strain evidence="1 2">KU-64</strain>
    </source>
</reference>